<name>A0A6G1JVD4_9PLEO</name>
<evidence type="ECO:0000259" key="2">
    <source>
        <dbReference type="PROSITE" id="PS50097"/>
    </source>
</evidence>
<dbReference type="Gene3D" id="3.30.710.10">
    <property type="entry name" value="Potassium Channel Kv1.1, Chain A"/>
    <property type="match status" value="1"/>
</dbReference>
<reference evidence="3" key="1">
    <citation type="journal article" date="2020" name="Stud. Mycol.">
        <title>101 Dothideomycetes genomes: a test case for predicting lifestyles and emergence of pathogens.</title>
        <authorList>
            <person name="Haridas S."/>
            <person name="Albert R."/>
            <person name="Binder M."/>
            <person name="Bloem J."/>
            <person name="Labutti K."/>
            <person name="Salamov A."/>
            <person name="Andreopoulos B."/>
            <person name="Baker S."/>
            <person name="Barry K."/>
            <person name="Bills G."/>
            <person name="Bluhm B."/>
            <person name="Cannon C."/>
            <person name="Castanera R."/>
            <person name="Culley D."/>
            <person name="Daum C."/>
            <person name="Ezra D."/>
            <person name="Gonzalez J."/>
            <person name="Henrissat B."/>
            <person name="Kuo A."/>
            <person name="Liang C."/>
            <person name="Lipzen A."/>
            <person name="Lutzoni F."/>
            <person name="Magnuson J."/>
            <person name="Mondo S."/>
            <person name="Nolan M."/>
            <person name="Ohm R."/>
            <person name="Pangilinan J."/>
            <person name="Park H.-J."/>
            <person name="Ramirez L."/>
            <person name="Alfaro M."/>
            <person name="Sun H."/>
            <person name="Tritt A."/>
            <person name="Yoshinaga Y."/>
            <person name="Zwiers L.-H."/>
            <person name="Turgeon B."/>
            <person name="Goodwin S."/>
            <person name="Spatafora J."/>
            <person name="Crous P."/>
            <person name="Grigoriev I."/>
        </authorList>
    </citation>
    <scope>NUCLEOTIDE SEQUENCE</scope>
    <source>
        <strain evidence="3">CBS 279.74</strain>
    </source>
</reference>
<keyword evidence="1" id="KW-0175">Coiled coil</keyword>
<dbReference type="EMBL" id="MU005783">
    <property type="protein sequence ID" value="KAF2704127.1"/>
    <property type="molecule type" value="Genomic_DNA"/>
</dbReference>
<evidence type="ECO:0000313" key="3">
    <source>
        <dbReference type="EMBL" id="KAF2704127.1"/>
    </source>
</evidence>
<dbReference type="InterPro" id="IPR011333">
    <property type="entry name" value="SKP1/BTB/POZ_sf"/>
</dbReference>
<dbReference type="PANTHER" id="PTHR47843">
    <property type="entry name" value="BTB DOMAIN-CONTAINING PROTEIN-RELATED"/>
    <property type="match status" value="1"/>
</dbReference>
<feature type="coiled-coil region" evidence="1">
    <location>
        <begin position="244"/>
        <end position="271"/>
    </location>
</feature>
<dbReference type="SMART" id="SM00225">
    <property type="entry name" value="BTB"/>
    <property type="match status" value="1"/>
</dbReference>
<feature type="domain" description="BTB" evidence="2">
    <location>
        <begin position="21"/>
        <end position="92"/>
    </location>
</feature>
<keyword evidence="4" id="KW-1185">Reference proteome</keyword>
<proteinExistence type="predicted"/>
<dbReference type="PROSITE" id="PS50097">
    <property type="entry name" value="BTB"/>
    <property type="match status" value="1"/>
</dbReference>
<dbReference type="InterPro" id="IPR000210">
    <property type="entry name" value="BTB/POZ_dom"/>
</dbReference>
<dbReference type="PANTHER" id="PTHR47843:SF2">
    <property type="entry name" value="BTB DOMAIN-CONTAINING PROTEIN"/>
    <property type="match status" value="1"/>
</dbReference>
<dbReference type="Pfam" id="PF00651">
    <property type="entry name" value="BTB"/>
    <property type="match status" value="1"/>
</dbReference>
<accession>A0A6G1JVD4</accession>
<sequence length="278" mass="31678">MASSEDARVAVSYTSEFLQTSAVKIVVSSGVHQEEFFIHQGLLCDRSEFFKKALSGAWKEAEERKVVLPEDDAATFALYQQLLYTNALPVKQEIQETCQTNKSERWKAQLEEEYKCLSKLYVLAEKLVDPKTKRVTLNALEAQAVEKIDSRNLYPNLECVRIIYAGTVLHSPARQLLVSFYNDHGDAKFLYDKVEDVPKDFLYDLVAAMLARRPLRMTMDAELLIKDNQLEMKDQEISQKNTESDKVKTQLAEANTNVEALKEKLKALETSPTTKKSK</sequence>
<organism evidence="3 4">
    <name type="scientific">Pleomassaria siparia CBS 279.74</name>
    <dbReference type="NCBI Taxonomy" id="1314801"/>
    <lineage>
        <taxon>Eukaryota</taxon>
        <taxon>Fungi</taxon>
        <taxon>Dikarya</taxon>
        <taxon>Ascomycota</taxon>
        <taxon>Pezizomycotina</taxon>
        <taxon>Dothideomycetes</taxon>
        <taxon>Pleosporomycetidae</taxon>
        <taxon>Pleosporales</taxon>
        <taxon>Pleomassariaceae</taxon>
        <taxon>Pleomassaria</taxon>
    </lineage>
</organism>
<dbReference type="Proteomes" id="UP000799428">
    <property type="component" value="Unassembled WGS sequence"/>
</dbReference>
<dbReference type="SUPFAM" id="SSF54695">
    <property type="entry name" value="POZ domain"/>
    <property type="match status" value="1"/>
</dbReference>
<evidence type="ECO:0000256" key="1">
    <source>
        <dbReference type="SAM" id="Coils"/>
    </source>
</evidence>
<dbReference type="CDD" id="cd18186">
    <property type="entry name" value="BTB_POZ_ZBTB_KLHL-like"/>
    <property type="match status" value="1"/>
</dbReference>
<dbReference type="OrthoDB" id="1022638at2759"/>
<gene>
    <name evidence="3" type="ORF">K504DRAFT_538138</name>
</gene>
<evidence type="ECO:0000313" key="4">
    <source>
        <dbReference type="Proteomes" id="UP000799428"/>
    </source>
</evidence>
<protein>
    <recommendedName>
        <fullName evidence="2">BTB domain-containing protein</fullName>
    </recommendedName>
</protein>
<dbReference type="AlphaFoldDB" id="A0A6G1JVD4"/>